<keyword evidence="1" id="KW-0472">Membrane</keyword>
<sequence length="108" mass="12174">MTCSEEINTPSVPNLCYCLNDCIFFFPPTRHRHALCFRSFFSRDNVLFVLRPPSIIIIIIIIIITYPHTHSHSQFPSVLFDTCIAAKPTSSGAVSSRTLLIEPRPKPG</sequence>
<dbReference type="AlphaFoldDB" id="A0A6A6W5I7"/>
<evidence type="ECO:0000256" key="1">
    <source>
        <dbReference type="SAM" id="Phobius"/>
    </source>
</evidence>
<keyword evidence="1" id="KW-0812">Transmembrane</keyword>
<dbReference type="EMBL" id="ML996574">
    <property type="protein sequence ID" value="KAF2757216.1"/>
    <property type="molecule type" value="Genomic_DNA"/>
</dbReference>
<name>A0A6A6W5I7_9PEZI</name>
<dbReference type="RefSeq" id="XP_033599667.1">
    <property type="nucleotide sequence ID" value="XM_033749785.1"/>
</dbReference>
<accession>A0A6A6W5I7</accession>
<organism evidence="2 3">
    <name type="scientific">Pseudovirgaria hyperparasitica</name>
    <dbReference type="NCBI Taxonomy" id="470096"/>
    <lineage>
        <taxon>Eukaryota</taxon>
        <taxon>Fungi</taxon>
        <taxon>Dikarya</taxon>
        <taxon>Ascomycota</taxon>
        <taxon>Pezizomycotina</taxon>
        <taxon>Dothideomycetes</taxon>
        <taxon>Dothideomycetes incertae sedis</taxon>
        <taxon>Acrospermales</taxon>
        <taxon>Acrospermaceae</taxon>
        <taxon>Pseudovirgaria</taxon>
    </lineage>
</organism>
<keyword evidence="3" id="KW-1185">Reference proteome</keyword>
<feature type="transmembrane region" description="Helical" evidence="1">
    <location>
        <begin position="48"/>
        <end position="66"/>
    </location>
</feature>
<proteinExistence type="predicted"/>
<gene>
    <name evidence="2" type="ORF">EJ05DRAFT_59202</name>
</gene>
<evidence type="ECO:0000313" key="3">
    <source>
        <dbReference type="Proteomes" id="UP000799437"/>
    </source>
</evidence>
<keyword evidence="1" id="KW-1133">Transmembrane helix</keyword>
<reference evidence="2" key="1">
    <citation type="journal article" date="2020" name="Stud. Mycol.">
        <title>101 Dothideomycetes genomes: a test case for predicting lifestyles and emergence of pathogens.</title>
        <authorList>
            <person name="Haridas S."/>
            <person name="Albert R."/>
            <person name="Binder M."/>
            <person name="Bloem J."/>
            <person name="Labutti K."/>
            <person name="Salamov A."/>
            <person name="Andreopoulos B."/>
            <person name="Baker S."/>
            <person name="Barry K."/>
            <person name="Bills G."/>
            <person name="Bluhm B."/>
            <person name="Cannon C."/>
            <person name="Castanera R."/>
            <person name="Culley D."/>
            <person name="Daum C."/>
            <person name="Ezra D."/>
            <person name="Gonzalez J."/>
            <person name="Henrissat B."/>
            <person name="Kuo A."/>
            <person name="Liang C."/>
            <person name="Lipzen A."/>
            <person name="Lutzoni F."/>
            <person name="Magnuson J."/>
            <person name="Mondo S."/>
            <person name="Nolan M."/>
            <person name="Ohm R."/>
            <person name="Pangilinan J."/>
            <person name="Park H.-J."/>
            <person name="Ramirez L."/>
            <person name="Alfaro M."/>
            <person name="Sun H."/>
            <person name="Tritt A."/>
            <person name="Yoshinaga Y."/>
            <person name="Zwiers L.-H."/>
            <person name="Turgeon B."/>
            <person name="Goodwin S."/>
            <person name="Spatafora J."/>
            <person name="Crous P."/>
            <person name="Grigoriev I."/>
        </authorList>
    </citation>
    <scope>NUCLEOTIDE SEQUENCE</scope>
    <source>
        <strain evidence="2">CBS 121739</strain>
    </source>
</reference>
<dbReference type="Proteomes" id="UP000799437">
    <property type="component" value="Unassembled WGS sequence"/>
</dbReference>
<dbReference type="GeneID" id="54490839"/>
<evidence type="ECO:0000313" key="2">
    <source>
        <dbReference type="EMBL" id="KAF2757216.1"/>
    </source>
</evidence>
<protein>
    <submittedName>
        <fullName evidence="2">Uncharacterized protein</fullName>
    </submittedName>
</protein>